<proteinExistence type="predicted"/>
<dbReference type="AlphaFoldDB" id="A0A0A9FH49"/>
<accession>A0A0A9FH49</accession>
<reference evidence="1" key="1">
    <citation type="submission" date="2014-09" db="EMBL/GenBank/DDBJ databases">
        <authorList>
            <person name="Magalhaes I.L.F."/>
            <person name="Oliveira U."/>
            <person name="Santos F.R."/>
            <person name="Vidigal T.H.D.A."/>
            <person name="Brescovit A.D."/>
            <person name="Santos A.J."/>
        </authorList>
    </citation>
    <scope>NUCLEOTIDE SEQUENCE</scope>
    <source>
        <tissue evidence="1">Shoot tissue taken approximately 20 cm above the soil surface</tissue>
    </source>
</reference>
<evidence type="ECO:0000313" key="1">
    <source>
        <dbReference type="EMBL" id="JAE09461.1"/>
    </source>
</evidence>
<protein>
    <submittedName>
        <fullName evidence="1">Uncharacterized protein</fullName>
    </submittedName>
</protein>
<sequence length="31" mass="3500">MDNLSLFNDVFVVLTLLLQNIGPLLEVRIIS</sequence>
<organism evidence="1">
    <name type="scientific">Arundo donax</name>
    <name type="common">Giant reed</name>
    <name type="synonym">Donax arundinaceus</name>
    <dbReference type="NCBI Taxonomy" id="35708"/>
    <lineage>
        <taxon>Eukaryota</taxon>
        <taxon>Viridiplantae</taxon>
        <taxon>Streptophyta</taxon>
        <taxon>Embryophyta</taxon>
        <taxon>Tracheophyta</taxon>
        <taxon>Spermatophyta</taxon>
        <taxon>Magnoliopsida</taxon>
        <taxon>Liliopsida</taxon>
        <taxon>Poales</taxon>
        <taxon>Poaceae</taxon>
        <taxon>PACMAD clade</taxon>
        <taxon>Arundinoideae</taxon>
        <taxon>Arundineae</taxon>
        <taxon>Arundo</taxon>
    </lineage>
</organism>
<dbReference type="EMBL" id="GBRH01188435">
    <property type="protein sequence ID" value="JAE09461.1"/>
    <property type="molecule type" value="Transcribed_RNA"/>
</dbReference>
<reference evidence="1" key="2">
    <citation type="journal article" date="2015" name="Data Brief">
        <title>Shoot transcriptome of the giant reed, Arundo donax.</title>
        <authorList>
            <person name="Barrero R.A."/>
            <person name="Guerrero F.D."/>
            <person name="Moolhuijzen P."/>
            <person name="Goolsby J.A."/>
            <person name="Tidwell J."/>
            <person name="Bellgard S.E."/>
            <person name="Bellgard M.I."/>
        </authorList>
    </citation>
    <scope>NUCLEOTIDE SEQUENCE</scope>
    <source>
        <tissue evidence="1">Shoot tissue taken approximately 20 cm above the soil surface</tissue>
    </source>
</reference>
<name>A0A0A9FH49_ARUDO</name>